<sequence>MLTQLPKTIDPLRLAKQAETLTGRYEIHQLPRLHDRLCELRGHAEFNWSFSLNEEQQILIQGWIRALLPMICERCLQPVDYVLTASTALMVLRPGQSEDQVPDEFEALLLTQMPVSLLSLVEDELVLALPIIPKHDQCPNNLNVIADETVHVDPADEPVAIKPNPFAVLATLKKH</sequence>
<reference evidence="6 7" key="1">
    <citation type="submission" date="2016-12" db="EMBL/GenBank/DDBJ databases">
        <title>Thioflexothrix psekupsii D3 genome sequencing and assembly.</title>
        <authorList>
            <person name="Fomenkov A."/>
            <person name="Vincze T."/>
            <person name="Grabovich M."/>
            <person name="Anton B.P."/>
            <person name="Dubinina G."/>
            <person name="Orlova M."/>
            <person name="Belousova E."/>
            <person name="Roberts R.J."/>
        </authorList>
    </citation>
    <scope>NUCLEOTIDE SEQUENCE [LARGE SCALE GENOMIC DNA]</scope>
    <source>
        <strain evidence="6">D3</strain>
    </source>
</reference>
<evidence type="ECO:0000313" key="6">
    <source>
        <dbReference type="EMBL" id="OUD12473.1"/>
    </source>
</evidence>
<dbReference type="Pfam" id="PF02620">
    <property type="entry name" value="YceD"/>
    <property type="match status" value="1"/>
</dbReference>
<dbReference type="InterPro" id="IPR039255">
    <property type="entry name" value="YceD_bac"/>
</dbReference>
<comment type="function">
    <text evidence="1">Plays a role in synthesis, processing and/or stability of 23S rRNA.</text>
</comment>
<accession>A0A251X4N8</accession>
<keyword evidence="4" id="KW-0690">Ribosome biogenesis</keyword>
<evidence type="ECO:0000313" key="7">
    <source>
        <dbReference type="Proteomes" id="UP000194798"/>
    </source>
</evidence>
<dbReference type="GO" id="GO:0042254">
    <property type="term" value="P:ribosome biogenesis"/>
    <property type="evidence" value="ECO:0007669"/>
    <property type="project" value="UniProtKB-KW"/>
</dbReference>
<proteinExistence type="inferred from homology"/>
<gene>
    <name evidence="6" type="ORF">TPSD3_15330</name>
</gene>
<protein>
    <recommendedName>
        <fullName evidence="3">Large ribosomal RNA subunit accumulation protein YceD</fullName>
    </recommendedName>
    <alternativeName>
        <fullName evidence="5">23S rRNA accumulation protein YceD</fullName>
    </alternativeName>
</protein>
<evidence type="ECO:0000256" key="1">
    <source>
        <dbReference type="ARBA" id="ARBA00002868"/>
    </source>
</evidence>
<dbReference type="AlphaFoldDB" id="A0A251X4N8"/>
<dbReference type="RefSeq" id="WP_086489421.1">
    <property type="nucleotide sequence ID" value="NZ_MSLT01000023.1"/>
</dbReference>
<dbReference type="PANTHER" id="PTHR38099">
    <property type="entry name" value="LARGE RIBOSOMAL RNA SUBUNIT ACCUMULATION PROTEIN YCED"/>
    <property type="match status" value="1"/>
</dbReference>
<dbReference type="PANTHER" id="PTHR38099:SF1">
    <property type="entry name" value="LARGE RIBOSOMAL RNA SUBUNIT ACCUMULATION PROTEIN YCED"/>
    <property type="match status" value="1"/>
</dbReference>
<dbReference type="GO" id="GO:0005829">
    <property type="term" value="C:cytosol"/>
    <property type="evidence" value="ECO:0007669"/>
    <property type="project" value="TreeGrafter"/>
</dbReference>
<organism evidence="6 7">
    <name type="scientific">Thioflexithrix psekupsensis</name>
    <dbReference type="NCBI Taxonomy" id="1570016"/>
    <lineage>
        <taxon>Bacteria</taxon>
        <taxon>Pseudomonadati</taxon>
        <taxon>Pseudomonadota</taxon>
        <taxon>Gammaproteobacteria</taxon>
        <taxon>Thiotrichales</taxon>
        <taxon>Thioflexithrix</taxon>
    </lineage>
</organism>
<dbReference type="OrthoDB" id="9786771at2"/>
<evidence type="ECO:0000256" key="5">
    <source>
        <dbReference type="ARBA" id="ARBA00031841"/>
    </source>
</evidence>
<evidence type="ECO:0000256" key="4">
    <source>
        <dbReference type="ARBA" id="ARBA00022517"/>
    </source>
</evidence>
<dbReference type="Proteomes" id="UP000194798">
    <property type="component" value="Unassembled WGS sequence"/>
</dbReference>
<comment type="caution">
    <text evidence="6">The sequence shown here is derived from an EMBL/GenBank/DDBJ whole genome shotgun (WGS) entry which is preliminary data.</text>
</comment>
<dbReference type="EMBL" id="MSLT01000023">
    <property type="protein sequence ID" value="OUD12473.1"/>
    <property type="molecule type" value="Genomic_DNA"/>
</dbReference>
<comment type="similarity">
    <text evidence="2">Belongs to the DUF177 domain family.</text>
</comment>
<evidence type="ECO:0000256" key="3">
    <source>
        <dbReference type="ARBA" id="ARBA00015716"/>
    </source>
</evidence>
<keyword evidence="7" id="KW-1185">Reference proteome</keyword>
<name>A0A251X4N8_9GAMM</name>
<evidence type="ECO:0000256" key="2">
    <source>
        <dbReference type="ARBA" id="ARBA00010740"/>
    </source>
</evidence>
<dbReference type="InterPro" id="IPR003772">
    <property type="entry name" value="YceD"/>
</dbReference>